<accession>A0A0R1KPW2</accession>
<keyword evidence="1" id="KW-0812">Transmembrane</keyword>
<feature type="transmembrane region" description="Helical" evidence="1">
    <location>
        <begin position="5"/>
        <end position="23"/>
    </location>
</feature>
<dbReference type="STRING" id="1423788.FC78_GL001480"/>
<name>A0A0R1KPW2_9LACO</name>
<dbReference type="Pfam" id="PF13061">
    <property type="entry name" value="DUF3923"/>
    <property type="match status" value="1"/>
</dbReference>
<feature type="transmembrane region" description="Helical" evidence="1">
    <location>
        <begin position="43"/>
        <end position="64"/>
    </location>
</feature>
<evidence type="ECO:0000313" key="2">
    <source>
        <dbReference type="EMBL" id="KRK83523.1"/>
    </source>
</evidence>
<reference evidence="2 3" key="1">
    <citation type="journal article" date="2015" name="Genome Announc.">
        <title>Expanding the biotechnology potential of lactobacilli through comparative genomics of 213 strains and associated genera.</title>
        <authorList>
            <person name="Sun Z."/>
            <person name="Harris H.M."/>
            <person name="McCann A."/>
            <person name="Guo C."/>
            <person name="Argimon S."/>
            <person name="Zhang W."/>
            <person name="Yang X."/>
            <person name="Jeffery I.B."/>
            <person name="Cooney J.C."/>
            <person name="Kagawa T.F."/>
            <person name="Liu W."/>
            <person name="Song Y."/>
            <person name="Salvetti E."/>
            <person name="Wrobel A."/>
            <person name="Rasinkangas P."/>
            <person name="Parkhill J."/>
            <person name="Rea M.C."/>
            <person name="O'Sullivan O."/>
            <person name="Ritari J."/>
            <person name="Douillard F.P."/>
            <person name="Paul Ross R."/>
            <person name="Yang R."/>
            <person name="Briner A.E."/>
            <person name="Felis G.E."/>
            <person name="de Vos W.M."/>
            <person name="Barrangou R."/>
            <person name="Klaenhammer T.R."/>
            <person name="Caufield P.W."/>
            <person name="Cui Y."/>
            <person name="Zhang H."/>
            <person name="O'Toole P.W."/>
        </authorList>
    </citation>
    <scope>NUCLEOTIDE SEQUENCE [LARGE SCALE GENOMIC DNA]</scope>
    <source>
        <strain evidence="2 3">DSM 19674</strain>
    </source>
</reference>
<sequence length="69" mass="7829">MKVWWGINIAWLVLFVASAIYLLNRRIDGAGVIQNPTIRMVSLAVLGGCFIFVCLCQLLVLFFIKRKSK</sequence>
<proteinExistence type="predicted"/>
<protein>
    <recommendedName>
        <fullName evidence="4">NADH:ubiquinone oxidoreductase</fullName>
    </recommendedName>
</protein>
<comment type="caution">
    <text evidence="2">The sequence shown here is derived from an EMBL/GenBank/DDBJ whole genome shotgun (WGS) entry which is preliminary data.</text>
</comment>
<dbReference type="InterPro" id="IPR025037">
    <property type="entry name" value="DUF3923"/>
</dbReference>
<dbReference type="EMBL" id="AZDY01000036">
    <property type="protein sequence ID" value="KRK83523.1"/>
    <property type="molecule type" value="Genomic_DNA"/>
</dbReference>
<keyword evidence="1" id="KW-0472">Membrane</keyword>
<dbReference type="Proteomes" id="UP000051515">
    <property type="component" value="Unassembled WGS sequence"/>
</dbReference>
<evidence type="ECO:0000313" key="3">
    <source>
        <dbReference type="Proteomes" id="UP000051515"/>
    </source>
</evidence>
<evidence type="ECO:0000256" key="1">
    <source>
        <dbReference type="SAM" id="Phobius"/>
    </source>
</evidence>
<gene>
    <name evidence="2" type="ORF">FC78_GL001480</name>
</gene>
<evidence type="ECO:0008006" key="4">
    <source>
        <dbReference type="Google" id="ProtNLM"/>
    </source>
</evidence>
<dbReference type="RefSeq" id="WP_056951710.1">
    <property type="nucleotide sequence ID" value="NZ_AZDY01000036.1"/>
</dbReference>
<keyword evidence="3" id="KW-1185">Reference proteome</keyword>
<organism evidence="2 3">
    <name type="scientific">Companilactobacillus bobalius DSM 19674</name>
    <dbReference type="NCBI Taxonomy" id="1423788"/>
    <lineage>
        <taxon>Bacteria</taxon>
        <taxon>Bacillati</taxon>
        <taxon>Bacillota</taxon>
        <taxon>Bacilli</taxon>
        <taxon>Lactobacillales</taxon>
        <taxon>Lactobacillaceae</taxon>
        <taxon>Companilactobacillus</taxon>
        <taxon>Companilactobacillus bobalius</taxon>
    </lineage>
</organism>
<dbReference type="PATRIC" id="fig|1423788.3.peg.1526"/>
<dbReference type="AlphaFoldDB" id="A0A0R1KPW2"/>
<keyword evidence="1" id="KW-1133">Transmembrane helix</keyword>